<feature type="transmembrane region" description="Helical" evidence="1">
    <location>
        <begin position="31"/>
        <end position="56"/>
    </location>
</feature>
<dbReference type="Gene3D" id="2.60.40.1980">
    <property type="match status" value="1"/>
</dbReference>
<accession>D4DSX9</accession>
<proteinExistence type="predicted"/>
<evidence type="ECO:0000256" key="1">
    <source>
        <dbReference type="SAM" id="Phobius"/>
    </source>
</evidence>
<dbReference type="Proteomes" id="UP000005536">
    <property type="component" value="Unassembled WGS sequence"/>
</dbReference>
<keyword evidence="1" id="KW-0472">Membrane</keyword>
<keyword evidence="1" id="KW-0812">Transmembrane</keyword>
<evidence type="ECO:0000313" key="2">
    <source>
        <dbReference type="EMBL" id="EFE48980.1"/>
    </source>
</evidence>
<comment type="caution">
    <text evidence="2">The sequence shown here is derived from an EMBL/GenBank/DDBJ whole genome shotgun (WGS) entry which is preliminary data.</text>
</comment>
<gene>
    <name evidence="2" type="ORF">NEIELOOT_02175</name>
</gene>
<sequence>MPKPVSRTGWCYNNNVALWCLNKDSIMKNKYFFSVIAVSLMLAGCSGAADGLAGAITDPLNPKVKGQFNRLTVGSSETNSLLPSENDTITITDSEKSGADRVKTYRKGETIDISYKKQEK</sequence>
<reference evidence="2 3" key="1">
    <citation type="submission" date="2010-02" db="EMBL/GenBank/DDBJ databases">
        <authorList>
            <person name="Weinstock G."/>
            <person name="Sodergren E."/>
            <person name="Clifton S."/>
            <person name="Fulton L."/>
            <person name="Fulton B."/>
            <person name="Courtney L."/>
            <person name="Fronick C."/>
            <person name="Harrison M."/>
            <person name="Strong C."/>
            <person name="Farmer C."/>
            <person name="Delahaunty K."/>
            <person name="Markovic C."/>
            <person name="Hall O."/>
            <person name="Minx P."/>
            <person name="Tomlinson C."/>
            <person name="Mitreva M."/>
            <person name="Nelson J."/>
            <person name="Hou S."/>
            <person name="Wollam A."/>
            <person name="Pepin K.H."/>
            <person name="Johnson M."/>
            <person name="Bhonagiri V."/>
            <person name="Zhang X."/>
            <person name="Suruliraj S."/>
            <person name="Warren W."/>
            <person name="Chinwalla A."/>
            <person name="Mardis E.R."/>
            <person name="Wilson R.K."/>
        </authorList>
    </citation>
    <scope>NUCLEOTIDE SEQUENCE [LARGE SCALE GENOMIC DNA]</scope>
    <source>
        <strain evidence="2 3">ATCC 29315</strain>
    </source>
</reference>
<protein>
    <submittedName>
        <fullName evidence="2">Uncharacterized protein</fullName>
    </submittedName>
</protein>
<name>D4DSX9_NEIEG</name>
<evidence type="ECO:0000313" key="3">
    <source>
        <dbReference type="Proteomes" id="UP000005536"/>
    </source>
</evidence>
<organism evidence="2 3">
    <name type="scientific">Neisseria elongata subsp. glycolytica ATCC 29315</name>
    <dbReference type="NCBI Taxonomy" id="546263"/>
    <lineage>
        <taxon>Bacteria</taxon>
        <taxon>Pseudomonadati</taxon>
        <taxon>Pseudomonadota</taxon>
        <taxon>Betaproteobacteria</taxon>
        <taxon>Neisseriales</taxon>
        <taxon>Neisseriaceae</taxon>
        <taxon>Neisseria</taxon>
    </lineage>
</organism>
<keyword evidence="1" id="KW-1133">Transmembrane helix</keyword>
<dbReference type="EMBL" id="ADBF01000229">
    <property type="protein sequence ID" value="EFE48980.1"/>
    <property type="molecule type" value="Genomic_DNA"/>
</dbReference>
<dbReference type="AlphaFoldDB" id="D4DSX9"/>